<organism evidence="2 3">
    <name type="scientific">Argiope bruennichi</name>
    <name type="common">Wasp spider</name>
    <name type="synonym">Aranea bruennichi</name>
    <dbReference type="NCBI Taxonomy" id="94029"/>
    <lineage>
        <taxon>Eukaryota</taxon>
        <taxon>Metazoa</taxon>
        <taxon>Ecdysozoa</taxon>
        <taxon>Arthropoda</taxon>
        <taxon>Chelicerata</taxon>
        <taxon>Arachnida</taxon>
        <taxon>Araneae</taxon>
        <taxon>Araneomorphae</taxon>
        <taxon>Entelegynae</taxon>
        <taxon>Araneoidea</taxon>
        <taxon>Araneidae</taxon>
        <taxon>Argiope</taxon>
    </lineage>
</organism>
<feature type="region of interest" description="Disordered" evidence="1">
    <location>
        <begin position="1"/>
        <end position="57"/>
    </location>
</feature>
<evidence type="ECO:0000313" key="2">
    <source>
        <dbReference type="EMBL" id="KAF8773231.1"/>
    </source>
</evidence>
<comment type="caution">
    <text evidence="2">The sequence shown here is derived from an EMBL/GenBank/DDBJ whole genome shotgun (WGS) entry which is preliminary data.</text>
</comment>
<accession>A0A8T0EI86</accession>
<evidence type="ECO:0000256" key="1">
    <source>
        <dbReference type="SAM" id="MobiDB-lite"/>
    </source>
</evidence>
<reference evidence="2" key="2">
    <citation type="submission" date="2020-06" db="EMBL/GenBank/DDBJ databases">
        <authorList>
            <person name="Sheffer M."/>
        </authorList>
    </citation>
    <scope>NUCLEOTIDE SEQUENCE</scope>
</reference>
<gene>
    <name evidence="2" type="ORF">HNY73_015908</name>
</gene>
<keyword evidence="3" id="KW-1185">Reference proteome</keyword>
<sequence>MLHSPSHPQIPLGPRSDPLRQGCPSTPVPVVESDIRGRGGGKCPASATSSQDQQPETMSLKWEKFSLPSFSNSRVHTIFLEEIIRCPRGIQGRRPSFEVQPGRARKVKVRTGVVDLTKLRLECKQRTLQDFITRRKHPQLNANERGGEEVA</sequence>
<dbReference type="Proteomes" id="UP000807504">
    <property type="component" value="Unassembled WGS sequence"/>
</dbReference>
<dbReference type="AlphaFoldDB" id="A0A8T0EI86"/>
<evidence type="ECO:0000313" key="3">
    <source>
        <dbReference type="Proteomes" id="UP000807504"/>
    </source>
</evidence>
<dbReference type="EMBL" id="JABXBU010002227">
    <property type="protein sequence ID" value="KAF8773231.1"/>
    <property type="molecule type" value="Genomic_DNA"/>
</dbReference>
<reference evidence="2" key="1">
    <citation type="journal article" date="2020" name="bioRxiv">
        <title>Chromosome-level reference genome of the European wasp spider Argiope bruennichi: a resource for studies on range expansion and evolutionary adaptation.</title>
        <authorList>
            <person name="Sheffer M.M."/>
            <person name="Hoppe A."/>
            <person name="Krehenwinkel H."/>
            <person name="Uhl G."/>
            <person name="Kuss A.W."/>
            <person name="Jensen L."/>
            <person name="Jensen C."/>
            <person name="Gillespie R.G."/>
            <person name="Hoff K.J."/>
            <person name="Prost S."/>
        </authorList>
    </citation>
    <scope>NUCLEOTIDE SEQUENCE</scope>
</reference>
<name>A0A8T0EI86_ARGBR</name>
<feature type="compositionally biased region" description="Polar residues" evidence="1">
    <location>
        <begin position="46"/>
        <end position="57"/>
    </location>
</feature>
<proteinExistence type="predicted"/>
<protein>
    <submittedName>
        <fullName evidence="2">Uncharacterized protein</fullName>
    </submittedName>
</protein>